<accession>A0A8H7UPJ9</accession>
<feature type="compositionally biased region" description="Polar residues" evidence="8">
    <location>
        <begin position="639"/>
        <end position="654"/>
    </location>
</feature>
<feature type="region of interest" description="Disordered" evidence="8">
    <location>
        <begin position="677"/>
        <end position="704"/>
    </location>
</feature>
<dbReference type="InterPro" id="IPR027417">
    <property type="entry name" value="P-loop_NTPase"/>
</dbReference>
<feature type="region of interest" description="Disordered" evidence="8">
    <location>
        <begin position="208"/>
        <end position="233"/>
    </location>
</feature>
<dbReference type="GO" id="GO:0005524">
    <property type="term" value="F:ATP binding"/>
    <property type="evidence" value="ECO:0007669"/>
    <property type="project" value="UniProtKB-UniRule"/>
</dbReference>
<keyword evidence="1 7" id="KW-0493">Microtubule</keyword>
<dbReference type="GO" id="GO:0007019">
    <property type="term" value="P:microtubule depolymerization"/>
    <property type="evidence" value="ECO:0007669"/>
    <property type="project" value="TreeGrafter"/>
</dbReference>
<feature type="region of interest" description="Disordered" evidence="8">
    <location>
        <begin position="67"/>
        <end position="156"/>
    </location>
</feature>
<dbReference type="InterPro" id="IPR013761">
    <property type="entry name" value="SAM/pointed_sf"/>
</dbReference>
<dbReference type="PROSITE" id="PS50067">
    <property type="entry name" value="KINESIN_MOTOR_2"/>
    <property type="match status" value="1"/>
</dbReference>
<dbReference type="Gene3D" id="1.10.150.50">
    <property type="entry name" value="Transcription Factor, Ets-1"/>
    <property type="match status" value="1"/>
</dbReference>
<sequence length="795" mass="88358">MSAQHFLDTLSRHGLDEFYPNFSTEGITQLESFIELSVQDYANYGIKSADDKRKFVALAQTLKKEGIRPASNEKSPLPQKRSSSIARLNAFTPPEKQARRLTLGGENLTRSPIKTPPSRRLSFIPKSGSPRKILSPARHSPISHKSPNKVKTPPRVARTTVQIQQASKSVSFSPTKDKLFQLENSSDDEEELKKTVAAPILDTYGIPTTSSRSGNYSKTNGNVNKSQASLATSGSSDLNQRIRVCVRKRPLSRREVAAGERDITPVAGARSINVNAPKVKLDLTRFTEQHSFTFDEVFDSSITNAQIYQRTAKPLVQYIFTGGKATCFAYGQTGSGKTYTMLDQGRGLYVQAAQDIFAMLAREEYAHLSAWVGFYEIYQGHLYDLLNDRKRLIPRDDGNNNVVISGLKEFAIADVDRLFKVFDHGSQARTTGKTGANNNSSRSHAVLQILLKPKKNSSVIAGKLSFIDLAGSERGADRGDANTKTRMEGAEINKSLLALKECIRALDQDSRHTPFRGSKLTQVLRDSFVGNSRTCMIATISPNGSNSEHTLNTLRYADRVKELKGEQDGGGSFMEDDLQDDFQVMAEQTTGSTEATDGNSPVQDKADTEEEQVLQADGQENIFDEDFPQEGTKNELLATPTSQRIQTQSMGTPQRRQHYLRRLSSPTDQVLNDLSLTTNADSSTKPSWPYSHRSPPPPSERPNNDQMLDFVKLHRAQIREITECSKKETKLLATFSLGLSSTQHYADDEAVANNEKILEEFEQYLGDLDELLQRKVACAEALRDKMRQLLGDDVL</sequence>
<evidence type="ECO:0000259" key="10">
    <source>
        <dbReference type="PROSITE" id="PS50105"/>
    </source>
</evidence>
<reference evidence="11" key="1">
    <citation type="submission" date="2020-12" db="EMBL/GenBank/DDBJ databases">
        <title>Metabolic potential, ecology and presence of endohyphal bacteria is reflected in genomic diversity of Mucoromycotina.</title>
        <authorList>
            <person name="Muszewska A."/>
            <person name="Okrasinska A."/>
            <person name="Steczkiewicz K."/>
            <person name="Drgas O."/>
            <person name="Orlowska M."/>
            <person name="Perlinska-Lenart U."/>
            <person name="Aleksandrzak-Piekarczyk T."/>
            <person name="Szatraj K."/>
            <person name="Zielenkiewicz U."/>
            <person name="Pilsyk S."/>
            <person name="Malc E."/>
            <person name="Mieczkowski P."/>
            <person name="Kruszewska J.S."/>
            <person name="Biernat P."/>
            <person name="Pawlowska J."/>
        </authorList>
    </citation>
    <scope>NUCLEOTIDE SEQUENCE</scope>
    <source>
        <strain evidence="11">WA0000051536</strain>
    </source>
</reference>
<dbReference type="GO" id="GO:0007018">
    <property type="term" value="P:microtubule-based movement"/>
    <property type="evidence" value="ECO:0007669"/>
    <property type="project" value="InterPro"/>
</dbReference>
<feature type="binding site" evidence="6">
    <location>
        <begin position="331"/>
        <end position="338"/>
    </location>
    <ligand>
        <name>ATP</name>
        <dbReference type="ChEBI" id="CHEBI:30616"/>
    </ligand>
</feature>
<dbReference type="CDD" id="cd01367">
    <property type="entry name" value="KISc_KIF2_like"/>
    <property type="match status" value="1"/>
</dbReference>
<evidence type="ECO:0000256" key="6">
    <source>
        <dbReference type="PROSITE-ProRule" id="PRU00283"/>
    </source>
</evidence>
<dbReference type="SUPFAM" id="SSF47769">
    <property type="entry name" value="SAM/Pointed domain"/>
    <property type="match status" value="1"/>
</dbReference>
<keyword evidence="4 6" id="KW-0505">Motor protein</keyword>
<comment type="similarity">
    <text evidence="5">Belongs to the TRAFAC class myosin-kinesin ATPase superfamily. Kinesin family. KIN-13 subfamily.</text>
</comment>
<keyword evidence="3 6" id="KW-0067">ATP-binding</keyword>
<dbReference type="SMART" id="SM00129">
    <property type="entry name" value="KISc"/>
    <property type="match status" value="1"/>
</dbReference>
<dbReference type="GO" id="GO:0005874">
    <property type="term" value="C:microtubule"/>
    <property type="evidence" value="ECO:0007669"/>
    <property type="project" value="UniProtKB-KW"/>
</dbReference>
<evidence type="ECO:0000256" key="8">
    <source>
        <dbReference type="SAM" id="MobiDB-lite"/>
    </source>
</evidence>
<feature type="domain" description="SAM" evidence="10">
    <location>
        <begin position="1"/>
        <end position="65"/>
    </location>
</feature>
<evidence type="ECO:0000256" key="3">
    <source>
        <dbReference type="ARBA" id="ARBA00022840"/>
    </source>
</evidence>
<dbReference type="EMBL" id="JAEPRA010000003">
    <property type="protein sequence ID" value="KAG2187343.1"/>
    <property type="molecule type" value="Genomic_DNA"/>
</dbReference>
<dbReference type="PANTHER" id="PTHR47971:SF20">
    <property type="entry name" value="KINESIN-LIKE PROTEIN KIF24"/>
    <property type="match status" value="1"/>
</dbReference>
<dbReference type="SUPFAM" id="SSF52540">
    <property type="entry name" value="P-loop containing nucleoside triphosphate hydrolases"/>
    <property type="match status" value="1"/>
</dbReference>
<gene>
    <name evidence="11" type="ORF">INT44_005029</name>
</gene>
<feature type="region of interest" description="Disordered" evidence="8">
    <location>
        <begin position="634"/>
        <end position="657"/>
    </location>
</feature>
<comment type="caution">
    <text evidence="11">The sequence shown here is derived from an EMBL/GenBank/DDBJ whole genome shotgun (WGS) entry which is preliminary data.</text>
</comment>
<dbReference type="InterPro" id="IPR019821">
    <property type="entry name" value="Kinesin_motor_CS"/>
</dbReference>
<dbReference type="Proteomes" id="UP000612746">
    <property type="component" value="Unassembled WGS sequence"/>
</dbReference>
<dbReference type="Gene3D" id="3.40.850.10">
    <property type="entry name" value="Kinesin motor domain"/>
    <property type="match status" value="1"/>
</dbReference>
<dbReference type="InterPro" id="IPR036961">
    <property type="entry name" value="Kinesin_motor_dom_sf"/>
</dbReference>
<evidence type="ECO:0000256" key="1">
    <source>
        <dbReference type="ARBA" id="ARBA00022701"/>
    </source>
</evidence>
<evidence type="ECO:0000313" key="11">
    <source>
        <dbReference type="EMBL" id="KAG2187343.1"/>
    </source>
</evidence>
<dbReference type="PANTHER" id="PTHR47971">
    <property type="entry name" value="KINESIN-RELATED PROTEIN 6"/>
    <property type="match status" value="1"/>
</dbReference>
<dbReference type="Pfam" id="PF00225">
    <property type="entry name" value="Kinesin"/>
    <property type="match status" value="1"/>
</dbReference>
<evidence type="ECO:0000313" key="12">
    <source>
        <dbReference type="Proteomes" id="UP000612746"/>
    </source>
</evidence>
<proteinExistence type="inferred from homology"/>
<feature type="compositionally biased region" description="Polar residues" evidence="8">
    <location>
        <begin position="590"/>
        <end position="602"/>
    </location>
</feature>
<evidence type="ECO:0000256" key="2">
    <source>
        <dbReference type="ARBA" id="ARBA00022741"/>
    </source>
</evidence>
<evidence type="ECO:0000256" key="4">
    <source>
        <dbReference type="ARBA" id="ARBA00023175"/>
    </source>
</evidence>
<keyword evidence="12" id="KW-1185">Reference proteome</keyword>
<dbReference type="GO" id="GO:0008017">
    <property type="term" value="F:microtubule binding"/>
    <property type="evidence" value="ECO:0007669"/>
    <property type="project" value="InterPro"/>
</dbReference>
<dbReference type="InterPro" id="IPR027640">
    <property type="entry name" value="Kinesin-like_fam"/>
</dbReference>
<dbReference type="PRINTS" id="PR00380">
    <property type="entry name" value="KINESINHEAVY"/>
</dbReference>
<dbReference type="AlphaFoldDB" id="A0A8H7UPJ9"/>
<dbReference type="PROSITE" id="PS50105">
    <property type="entry name" value="SAM_DOMAIN"/>
    <property type="match status" value="1"/>
</dbReference>
<protein>
    <recommendedName>
        <fullName evidence="7">Kinesin-like protein</fullName>
    </recommendedName>
</protein>
<dbReference type="FunFam" id="3.40.850.10:FF:000012">
    <property type="entry name" value="Kinesin-like protein"/>
    <property type="match status" value="1"/>
</dbReference>
<dbReference type="OrthoDB" id="3176171at2759"/>
<organism evidence="11 12">
    <name type="scientific">Umbelopsis vinacea</name>
    <dbReference type="NCBI Taxonomy" id="44442"/>
    <lineage>
        <taxon>Eukaryota</taxon>
        <taxon>Fungi</taxon>
        <taxon>Fungi incertae sedis</taxon>
        <taxon>Mucoromycota</taxon>
        <taxon>Mucoromycotina</taxon>
        <taxon>Umbelopsidomycetes</taxon>
        <taxon>Umbelopsidales</taxon>
        <taxon>Umbelopsidaceae</taxon>
        <taxon>Umbelopsis</taxon>
    </lineage>
</organism>
<dbReference type="InterPro" id="IPR001660">
    <property type="entry name" value="SAM"/>
</dbReference>
<evidence type="ECO:0000259" key="9">
    <source>
        <dbReference type="PROSITE" id="PS50067"/>
    </source>
</evidence>
<feature type="region of interest" description="Disordered" evidence="8">
    <location>
        <begin position="590"/>
        <end position="613"/>
    </location>
</feature>
<feature type="domain" description="Kinesin motor" evidence="9">
    <location>
        <begin position="241"/>
        <end position="563"/>
    </location>
</feature>
<evidence type="ECO:0000256" key="5">
    <source>
        <dbReference type="ARBA" id="ARBA00061030"/>
    </source>
</evidence>
<dbReference type="PROSITE" id="PS00411">
    <property type="entry name" value="KINESIN_MOTOR_1"/>
    <property type="match status" value="1"/>
</dbReference>
<keyword evidence="2 6" id="KW-0547">Nucleotide-binding</keyword>
<name>A0A8H7UPJ9_9FUNG</name>
<dbReference type="GO" id="GO:0003777">
    <property type="term" value="F:microtubule motor activity"/>
    <property type="evidence" value="ECO:0007669"/>
    <property type="project" value="InterPro"/>
</dbReference>
<dbReference type="InterPro" id="IPR001752">
    <property type="entry name" value="Kinesin_motor_dom"/>
</dbReference>
<evidence type="ECO:0000256" key="7">
    <source>
        <dbReference type="RuleBase" id="RU000394"/>
    </source>
</evidence>